<evidence type="ECO:0000313" key="28">
    <source>
        <dbReference type="EMBL" id="KAG9488355.1"/>
    </source>
</evidence>
<keyword evidence="7 23" id="KW-0812">Transmembrane</keyword>
<feature type="active site" description="4-aspartylphosphate intermediate" evidence="20">
    <location>
        <position position="453"/>
    </location>
</feature>
<feature type="transmembrane region" description="Helical" evidence="23">
    <location>
        <begin position="1137"/>
        <end position="1160"/>
    </location>
</feature>
<feature type="binding site" evidence="21">
    <location>
        <position position="734"/>
    </location>
    <ligand>
        <name>ATP</name>
        <dbReference type="ChEBI" id="CHEBI:30616"/>
    </ligand>
</feature>
<evidence type="ECO:0000256" key="8">
    <source>
        <dbReference type="ARBA" id="ARBA00022723"/>
    </source>
</evidence>
<dbReference type="GO" id="GO:0045332">
    <property type="term" value="P:phospholipid translocation"/>
    <property type="evidence" value="ECO:0007669"/>
    <property type="project" value="TreeGrafter"/>
</dbReference>
<comment type="cofactor">
    <cofactor evidence="1 22">
        <name>Mg(2+)</name>
        <dbReference type="ChEBI" id="CHEBI:18420"/>
    </cofactor>
</comment>
<evidence type="ECO:0000256" key="1">
    <source>
        <dbReference type="ARBA" id="ARBA00001946"/>
    </source>
</evidence>
<dbReference type="NCBIfam" id="TIGR01652">
    <property type="entry name" value="ATPase-Plipid"/>
    <property type="match status" value="1"/>
</dbReference>
<keyword evidence="10" id="KW-0256">Endoplasmic reticulum</keyword>
<comment type="caution">
    <text evidence="28">The sequence shown here is derived from an EMBL/GenBank/DDBJ whole genome shotgun (WGS) entry which is preliminary data.</text>
</comment>
<dbReference type="FunFam" id="3.40.50.1000:FF:000504">
    <property type="match status" value="1"/>
</dbReference>
<feature type="binding site" evidence="22">
    <location>
        <position position="455"/>
    </location>
    <ligand>
        <name>Mg(2+)</name>
        <dbReference type="ChEBI" id="CHEBI:18420"/>
    </ligand>
</feature>
<feature type="transmembrane region" description="Helical" evidence="23">
    <location>
        <begin position="1086"/>
        <end position="1106"/>
    </location>
</feature>
<feature type="binding site" evidence="21">
    <location>
        <position position="889"/>
    </location>
    <ligand>
        <name>ATP</name>
        <dbReference type="ChEBI" id="CHEBI:30616"/>
    </ligand>
</feature>
<dbReference type="InterPro" id="IPR036412">
    <property type="entry name" value="HAD-like_sf"/>
</dbReference>
<dbReference type="SUPFAM" id="SSF56784">
    <property type="entry name" value="HAD-like"/>
    <property type="match status" value="1"/>
</dbReference>
<dbReference type="Pfam" id="PF16209">
    <property type="entry name" value="PhoLip_ATPase_N"/>
    <property type="match status" value="1"/>
</dbReference>
<feature type="domain" description="P-type ATPase N-terminal" evidence="26">
    <location>
        <begin position="78"/>
        <end position="141"/>
    </location>
</feature>
<dbReference type="GO" id="GO:0005524">
    <property type="term" value="F:ATP binding"/>
    <property type="evidence" value="ECO:0007669"/>
    <property type="project" value="UniProtKB-UniRule"/>
</dbReference>
<feature type="compositionally biased region" description="Acidic residues" evidence="24">
    <location>
        <begin position="1"/>
        <end position="10"/>
    </location>
</feature>
<feature type="binding site" evidence="21">
    <location>
        <position position="596"/>
    </location>
    <ligand>
        <name>ATP</name>
        <dbReference type="ChEBI" id="CHEBI:30616"/>
    </ligand>
</feature>
<evidence type="ECO:0000256" key="23">
    <source>
        <dbReference type="RuleBase" id="RU362033"/>
    </source>
</evidence>
<keyword evidence="6" id="KW-1003">Cell membrane</keyword>
<evidence type="ECO:0000256" key="24">
    <source>
        <dbReference type="SAM" id="MobiDB-lite"/>
    </source>
</evidence>
<feature type="binding site" evidence="21">
    <location>
        <position position="455"/>
    </location>
    <ligand>
        <name>ATP</name>
        <dbReference type="ChEBI" id="CHEBI:30616"/>
    </ligand>
</feature>
<feature type="binding site" evidence="21">
    <location>
        <position position="890"/>
    </location>
    <ligand>
        <name>ATP</name>
        <dbReference type="ChEBI" id="CHEBI:30616"/>
    </ligand>
</feature>
<gene>
    <name evidence="28" type="ORF">GDO78_007911</name>
</gene>
<dbReference type="SFLD" id="SFLDS00003">
    <property type="entry name" value="Haloacid_Dehalogenase"/>
    <property type="match status" value="1"/>
</dbReference>
<dbReference type="SFLD" id="SFLDF00027">
    <property type="entry name" value="p-type_atpase"/>
    <property type="match status" value="1"/>
</dbReference>
<feature type="transmembrane region" description="Helical" evidence="23">
    <location>
        <begin position="336"/>
        <end position="359"/>
    </location>
</feature>
<feature type="binding site" evidence="21">
    <location>
        <position position="860"/>
    </location>
    <ligand>
        <name>ATP</name>
        <dbReference type="ChEBI" id="CHEBI:30616"/>
    </ligand>
</feature>
<evidence type="ECO:0000256" key="14">
    <source>
        <dbReference type="ARBA" id="ARBA00022989"/>
    </source>
</evidence>
<dbReference type="InterPro" id="IPR023214">
    <property type="entry name" value="HAD_sf"/>
</dbReference>
<feature type="binding site" evidence="21">
    <location>
        <position position="652"/>
    </location>
    <ligand>
        <name>ATP</name>
        <dbReference type="ChEBI" id="CHEBI:30616"/>
    </ligand>
</feature>
<keyword evidence="12 22" id="KW-0460">Magnesium</keyword>
<evidence type="ECO:0000259" key="27">
    <source>
        <dbReference type="Pfam" id="PF16212"/>
    </source>
</evidence>
<feature type="binding site" evidence="21">
    <location>
        <position position="732"/>
    </location>
    <ligand>
        <name>ATP</name>
        <dbReference type="ChEBI" id="CHEBI:30616"/>
    </ligand>
</feature>
<dbReference type="InterPro" id="IPR044492">
    <property type="entry name" value="P_typ_ATPase_HD_dom"/>
</dbReference>
<dbReference type="GO" id="GO:0005783">
    <property type="term" value="C:endoplasmic reticulum"/>
    <property type="evidence" value="ECO:0007669"/>
    <property type="project" value="UniProtKB-SubCell"/>
</dbReference>
<evidence type="ECO:0000256" key="12">
    <source>
        <dbReference type="ARBA" id="ARBA00022842"/>
    </source>
</evidence>
<dbReference type="GO" id="GO:0005886">
    <property type="term" value="C:plasma membrane"/>
    <property type="evidence" value="ECO:0007669"/>
    <property type="project" value="UniProtKB-SubCell"/>
</dbReference>
<dbReference type="SUPFAM" id="SSF81665">
    <property type="entry name" value="Calcium ATPase, transmembrane domain M"/>
    <property type="match status" value="1"/>
</dbReference>
<evidence type="ECO:0000256" key="21">
    <source>
        <dbReference type="PIRSR" id="PIRSR606539-2"/>
    </source>
</evidence>
<feature type="binding site" evidence="21">
    <location>
        <position position="453"/>
    </location>
    <ligand>
        <name>ATP</name>
        <dbReference type="ChEBI" id="CHEBI:30616"/>
    </ligand>
</feature>
<feature type="transmembrane region" description="Helical" evidence="23">
    <location>
        <begin position="943"/>
        <end position="964"/>
    </location>
</feature>
<comment type="catalytic activity">
    <reaction evidence="19">
        <text>a 1,2-diacyl-sn-glycero-3-phosphocholine(out) + ATP + H2O = a 1,2-diacyl-sn-glycero-3-phosphocholine(in) + ADP + phosphate + H(+)</text>
        <dbReference type="Rhea" id="RHEA:38583"/>
        <dbReference type="ChEBI" id="CHEBI:15377"/>
        <dbReference type="ChEBI" id="CHEBI:15378"/>
        <dbReference type="ChEBI" id="CHEBI:30616"/>
        <dbReference type="ChEBI" id="CHEBI:43474"/>
        <dbReference type="ChEBI" id="CHEBI:57643"/>
        <dbReference type="ChEBI" id="CHEBI:456216"/>
    </reaction>
    <physiologicalReaction direction="left-to-right" evidence="19">
        <dbReference type="Rhea" id="RHEA:38584"/>
    </physiologicalReaction>
</comment>
<evidence type="ECO:0000256" key="5">
    <source>
        <dbReference type="ARBA" id="ARBA00008109"/>
    </source>
</evidence>
<dbReference type="PROSITE" id="PS00154">
    <property type="entry name" value="ATPASE_E1_E2"/>
    <property type="match status" value="1"/>
</dbReference>
<evidence type="ECO:0000256" key="3">
    <source>
        <dbReference type="ARBA" id="ARBA00004555"/>
    </source>
</evidence>
<reference evidence="28" key="1">
    <citation type="thesis" date="2020" institute="ProQuest LLC" country="789 East Eisenhower Parkway, Ann Arbor, MI, USA">
        <title>Comparative Genomics and Chromosome Evolution.</title>
        <authorList>
            <person name="Mudd A.B."/>
        </authorList>
    </citation>
    <scope>NUCLEOTIDE SEQUENCE</scope>
    <source>
        <strain evidence="28">HN-11 Male</strain>
        <tissue evidence="28">Kidney and liver</tissue>
    </source>
</reference>
<evidence type="ECO:0000256" key="18">
    <source>
        <dbReference type="ARBA" id="ARBA00051303"/>
    </source>
</evidence>
<dbReference type="InterPro" id="IPR032630">
    <property type="entry name" value="P_typ_ATPase_c"/>
</dbReference>
<evidence type="ECO:0000256" key="7">
    <source>
        <dbReference type="ARBA" id="ARBA00022692"/>
    </source>
</evidence>
<accession>A0A8J6FKG9</accession>
<feature type="compositionally biased region" description="Acidic residues" evidence="24">
    <location>
        <begin position="18"/>
        <end position="33"/>
    </location>
</feature>
<evidence type="ECO:0000256" key="11">
    <source>
        <dbReference type="ARBA" id="ARBA00022840"/>
    </source>
</evidence>
<dbReference type="FunFam" id="3.40.1110.10:FF:000012">
    <property type="entry name" value="Phospholipid-transporting ATPase"/>
    <property type="match status" value="1"/>
</dbReference>
<dbReference type="InterPro" id="IPR018303">
    <property type="entry name" value="ATPase_P-typ_P_site"/>
</dbReference>
<dbReference type="InterPro" id="IPR006539">
    <property type="entry name" value="P-type_ATPase_IV"/>
</dbReference>
<keyword evidence="13 23" id="KW-1278">Translocase</keyword>
<keyword evidence="16 23" id="KW-0472">Membrane</keyword>
<dbReference type="GO" id="GO:0007030">
    <property type="term" value="P:Golgi organization"/>
    <property type="evidence" value="ECO:0007669"/>
    <property type="project" value="TreeGrafter"/>
</dbReference>
<dbReference type="EMBL" id="WNTK01000003">
    <property type="protein sequence ID" value="KAG9488355.1"/>
    <property type="molecule type" value="Genomic_DNA"/>
</dbReference>
<dbReference type="GO" id="GO:0005802">
    <property type="term" value="C:trans-Golgi network"/>
    <property type="evidence" value="ECO:0007669"/>
    <property type="project" value="TreeGrafter"/>
</dbReference>
<dbReference type="InterPro" id="IPR023299">
    <property type="entry name" value="ATPase_P-typ_cyto_dom_N"/>
</dbReference>
<evidence type="ECO:0000256" key="15">
    <source>
        <dbReference type="ARBA" id="ARBA00023034"/>
    </source>
</evidence>
<dbReference type="InterPro" id="IPR008250">
    <property type="entry name" value="ATPase_P-typ_transduc_dom_A_sf"/>
</dbReference>
<comment type="similarity">
    <text evidence="5 23">Belongs to the cation transport ATPase (P-type) (TC 3.A.3) family. Type IV subfamily.</text>
</comment>
<dbReference type="InterPro" id="IPR032631">
    <property type="entry name" value="P-type_ATPase_N"/>
</dbReference>
<dbReference type="InterPro" id="IPR023298">
    <property type="entry name" value="ATPase_P-typ_TM_dom_sf"/>
</dbReference>
<dbReference type="AlphaFoldDB" id="A0A8J6FKG9"/>
<dbReference type="Gene3D" id="3.40.50.1000">
    <property type="entry name" value="HAD superfamily/HAD-like"/>
    <property type="match status" value="1"/>
</dbReference>
<dbReference type="PRINTS" id="PR00119">
    <property type="entry name" value="CATATPASE"/>
</dbReference>
<comment type="catalytic activity">
    <reaction evidence="17 23">
        <text>ATP + H2O + phospholipidSide 1 = ADP + phosphate + phospholipidSide 2.</text>
        <dbReference type="EC" id="7.6.2.1"/>
    </reaction>
</comment>
<feature type="domain" description="P-type ATPase A" evidence="25">
    <location>
        <begin position="172"/>
        <end position="236"/>
    </location>
</feature>
<keyword evidence="11 21" id="KW-0067">ATP-binding</keyword>
<keyword evidence="9 21" id="KW-0547">Nucleotide-binding</keyword>
<feature type="binding site" evidence="21">
    <location>
        <position position="454"/>
    </location>
    <ligand>
        <name>ATP</name>
        <dbReference type="ChEBI" id="CHEBI:30616"/>
    </ligand>
</feature>
<evidence type="ECO:0000313" key="29">
    <source>
        <dbReference type="Proteomes" id="UP000770717"/>
    </source>
</evidence>
<dbReference type="EC" id="7.6.2.1" evidence="23"/>
<evidence type="ECO:0000256" key="9">
    <source>
        <dbReference type="ARBA" id="ARBA00022741"/>
    </source>
</evidence>
<evidence type="ECO:0000256" key="16">
    <source>
        <dbReference type="ARBA" id="ARBA00023136"/>
    </source>
</evidence>
<feature type="binding site" evidence="22">
    <location>
        <position position="453"/>
    </location>
    <ligand>
        <name>Mg(2+)</name>
        <dbReference type="ChEBI" id="CHEBI:18420"/>
    </ligand>
</feature>
<feature type="binding site" evidence="22">
    <location>
        <position position="890"/>
    </location>
    <ligand>
        <name>Mg(2+)</name>
        <dbReference type="ChEBI" id="CHEBI:18420"/>
    </ligand>
</feature>
<evidence type="ECO:0000259" key="26">
    <source>
        <dbReference type="Pfam" id="PF16209"/>
    </source>
</evidence>
<dbReference type="GO" id="GO:0016887">
    <property type="term" value="F:ATP hydrolysis activity"/>
    <property type="evidence" value="ECO:0007669"/>
    <property type="project" value="InterPro"/>
</dbReference>
<feature type="binding site" evidence="21">
    <location>
        <position position="619"/>
    </location>
    <ligand>
        <name>ATP</name>
        <dbReference type="ChEBI" id="CHEBI:30616"/>
    </ligand>
</feature>
<dbReference type="Gene3D" id="2.70.150.10">
    <property type="entry name" value="Calcium-transporting ATPase, cytoplasmic transduction domain A"/>
    <property type="match status" value="1"/>
</dbReference>
<evidence type="ECO:0000256" key="22">
    <source>
        <dbReference type="PIRSR" id="PIRSR606539-3"/>
    </source>
</evidence>
<evidence type="ECO:0000256" key="13">
    <source>
        <dbReference type="ARBA" id="ARBA00022967"/>
    </source>
</evidence>
<feature type="binding site" evidence="21">
    <location>
        <position position="866"/>
    </location>
    <ligand>
        <name>ATP</name>
        <dbReference type="ChEBI" id="CHEBI:30616"/>
    </ligand>
</feature>
<dbReference type="SUPFAM" id="SSF81660">
    <property type="entry name" value="Metal cation-transporting ATPase, ATP-binding domain N"/>
    <property type="match status" value="1"/>
</dbReference>
<sequence length="1238" mass="141550">MDADYDTTFEEDSHMPNDDEVPYSDDETDDELDIRESPEPEQNRINKQAELSREVPKECNWQVKANDRSFYDQPEFKKKSFLCLKKSKYSGNAIKTYKYNPLTFLPLNLFEQFKRAANAYFLVLLILQTIPQISTVSWSTTLIPLLLVLGITAIKDLVDDIARHKMDNEINNRPSEVIEDGSFQKTKWKDIHVGDIVRIKKDAFVPADLLLLSSSEPNSLCYVETAELDGESNLKFKMSLEITDTFLQKEHELAEFDGLVECEEPNNRLDKFVGTLFWRGSSWGLDNDKVLLRGCKIRNTQYCHGLVIFAGLDSKIMRNSGKSTLKRTKIDHLMNGMVYMIFVLLILCAAGLAIGQTFWESDVNSRNTSWYLYDGNDYSPNYRGFLGFWGYIIVLNTMVPISLYVSVEMIRLGQSSFIDWDLHMYYPNKDTAAKARTTSLNEQLGQIEYIFTDKTGTLTQNIMTFKKCSINKNTYGDEKPVAGKQMTTTEYVDFSWNPLADPSFTYSDKNLIQQIRFGSDPCVREFFKLLALCHTVMVDKTEGGELCYEAASPDEGALVTAARNFGFVFLSRTQSTITINELGKEVTYERLAILDFNSDRKRMSIIVRDPNGNIKLYCKGADMVIYHRLHPNNPIKEETQEALDVFANETLRTLCLCYKDISEADFEIWNKKYHQACVAIDNRDEALDKVYEEIETDLVLLGATAIEDKLQDGVPQTIYTLAKADIKIWVLTGDKKETAENIGFACKLLTDDSVITYGEEVNTLIQKRIDLQKSSIDRDELNRNSESNKKRTLIITGSWLNEILLEKKRKKRHLKLKLPRTNEQKQQDIREKSKADALKEVRQKNFVDLACECKSIICCRVTPKQKAMVVDLVKKYKKAVTLSIGDGANDVSMIKTAHIGVGISGQEGMQAVMSSDYSFAQFRYLQRLLLVHGRWSYIRMCKFLSYFFYKNFAYTLVHFWYAFFNGYSGQTVFDDVFISLYNLLYSSLPIIVIGLKDQDVNDRLSMQCPSLYIPGQKGQLFNYTKFFLSIFHGTVSSLIIFFIPYGAFWQMATEQGKVNSDYQTFAFTTSTALVVIVNFQAGLIMTYWTFLFTFSVFGTIIIYFAITYDLHSSGLHILLPSVLTMTGTITTALRQPYVWLLIILTTAICLLPYLALVFFMKTVWPSDVDKVRKNPERYKVKELQVEEKESAIRRGTSVRRSAYAFSHQAGFGDLISSGRSIRRKKTTANGINGPNGNP</sequence>
<feature type="binding site" evidence="21">
    <location>
        <position position="555"/>
    </location>
    <ligand>
        <name>ATP</name>
        <dbReference type="ChEBI" id="CHEBI:30616"/>
    </ligand>
</feature>
<dbReference type="InterPro" id="IPR001757">
    <property type="entry name" value="P_typ_ATPase"/>
</dbReference>
<feature type="compositionally biased region" description="Basic and acidic residues" evidence="24">
    <location>
        <begin position="34"/>
        <end position="44"/>
    </location>
</feature>
<feature type="domain" description="P-type ATPase C-terminal" evidence="27">
    <location>
        <begin position="912"/>
        <end position="1166"/>
    </location>
</feature>
<feature type="binding site" evidence="22">
    <location>
        <position position="886"/>
    </location>
    <ligand>
        <name>Mg(2+)</name>
        <dbReference type="ChEBI" id="CHEBI:18420"/>
    </ligand>
</feature>
<name>A0A8J6FKG9_ELECQ</name>
<organism evidence="28 29">
    <name type="scientific">Eleutherodactylus coqui</name>
    <name type="common">Puerto Rican coqui</name>
    <dbReference type="NCBI Taxonomy" id="57060"/>
    <lineage>
        <taxon>Eukaryota</taxon>
        <taxon>Metazoa</taxon>
        <taxon>Chordata</taxon>
        <taxon>Craniata</taxon>
        <taxon>Vertebrata</taxon>
        <taxon>Euteleostomi</taxon>
        <taxon>Amphibia</taxon>
        <taxon>Batrachia</taxon>
        <taxon>Anura</taxon>
        <taxon>Neobatrachia</taxon>
        <taxon>Hyloidea</taxon>
        <taxon>Eleutherodactylidae</taxon>
        <taxon>Eleutherodactylinae</taxon>
        <taxon>Eleutherodactylus</taxon>
        <taxon>Eleutherodactylus</taxon>
    </lineage>
</organism>
<dbReference type="Pfam" id="PF13246">
    <property type="entry name" value="Cation_ATPase"/>
    <property type="match status" value="1"/>
</dbReference>
<keyword evidence="15" id="KW-0333">Golgi apparatus</keyword>
<evidence type="ECO:0000256" key="10">
    <source>
        <dbReference type="ARBA" id="ARBA00022824"/>
    </source>
</evidence>
<dbReference type="Pfam" id="PF16212">
    <property type="entry name" value="PhoLip_ATPase_C"/>
    <property type="match status" value="1"/>
</dbReference>
<keyword evidence="29" id="KW-1185">Reference proteome</keyword>
<feature type="transmembrane region" description="Helical" evidence="23">
    <location>
        <begin position="388"/>
        <end position="407"/>
    </location>
</feature>
<evidence type="ECO:0000259" key="25">
    <source>
        <dbReference type="Pfam" id="PF00122"/>
    </source>
</evidence>
<evidence type="ECO:0000256" key="4">
    <source>
        <dbReference type="ARBA" id="ARBA00004651"/>
    </source>
</evidence>
<protein>
    <recommendedName>
        <fullName evidence="23">Phospholipid-transporting ATPase</fullName>
        <ecNumber evidence="23">7.6.2.1</ecNumber>
    </recommendedName>
</protein>
<dbReference type="SFLD" id="SFLDG00002">
    <property type="entry name" value="C1.7:_P-type_atpase_like"/>
    <property type="match status" value="1"/>
</dbReference>
<dbReference type="PANTHER" id="PTHR24092">
    <property type="entry name" value="PROBABLE PHOSPHOLIPID-TRANSPORTING ATPASE"/>
    <property type="match status" value="1"/>
</dbReference>
<dbReference type="PANTHER" id="PTHR24092:SF48">
    <property type="entry name" value="PHOSPHOLIPID-TRANSPORTING ATPASE IC"/>
    <property type="match status" value="1"/>
</dbReference>
<evidence type="ECO:0000256" key="2">
    <source>
        <dbReference type="ARBA" id="ARBA00004240"/>
    </source>
</evidence>
<feature type="transmembrane region" description="Helical" evidence="23">
    <location>
        <begin position="976"/>
        <end position="995"/>
    </location>
</feature>
<dbReference type="GO" id="GO:0140327">
    <property type="term" value="F:flippase activity"/>
    <property type="evidence" value="ECO:0007669"/>
    <property type="project" value="UniProtKB-ARBA"/>
</dbReference>
<dbReference type="OrthoDB" id="377733at2759"/>
<dbReference type="CDD" id="cd02073">
    <property type="entry name" value="P-type_ATPase_APLT_Dnf-like"/>
    <property type="match status" value="1"/>
</dbReference>
<keyword evidence="14 23" id="KW-1133">Transmembrane helix</keyword>
<keyword evidence="8 22" id="KW-0479">Metal-binding</keyword>
<dbReference type="SUPFAM" id="SSF81653">
    <property type="entry name" value="Calcium ATPase, transduction domain A"/>
    <property type="match status" value="1"/>
</dbReference>
<comment type="subcellular location">
    <subcellularLocation>
        <location evidence="4">Cell membrane</location>
        <topology evidence="4">Multi-pass membrane protein</topology>
    </subcellularLocation>
    <subcellularLocation>
        <location evidence="2">Endoplasmic reticulum</location>
    </subcellularLocation>
    <subcellularLocation>
        <location evidence="3">Golgi apparatus</location>
    </subcellularLocation>
    <subcellularLocation>
        <location evidence="23">Membrane</location>
        <topology evidence="23">Multi-pass membrane protein</topology>
    </subcellularLocation>
</comment>
<dbReference type="Proteomes" id="UP000770717">
    <property type="component" value="Unassembled WGS sequence"/>
</dbReference>
<dbReference type="GO" id="GO:0000287">
    <property type="term" value="F:magnesium ion binding"/>
    <property type="evidence" value="ECO:0007669"/>
    <property type="project" value="UniProtKB-UniRule"/>
</dbReference>
<feature type="binding site" evidence="21">
    <location>
        <position position="733"/>
    </location>
    <ligand>
        <name>ATP</name>
        <dbReference type="ChEBI" id="CHEBI:30616"/>
    </ligand>
</feature>
<comment type="catalytic activity">
    <reaction evidence="18">
        <text>a 1,2-diacyl-sn-glycero-3-phospho-L-serine(out) + ATP + H2O = a 1,2-diacyl-sn-glycero-3-phospho-L-serine(in) + ADP + phosphate + H(+)</text>
        <dbReference type="Rhea" id="RHEA:38567"/>
        <dbReference type="ChEBI" id="CHEBI:15377"/>
        <dbReference type="ChEBI" id="CHEBI:15378"/>
        <dbReference type="ChEBI" id="CHEBI:30616"/>
        <dbReference type="ChEBI" id="CHEBI:43474"/>
        <dbReference type="ChEBI" id="CHEBI:57262"/>
        <dbReference type="ChEBI" id="CHEBI:456216"/>
    </reaction>
    <physiologicalReaction direction="left-to-right" evidence="18">
        <dbReference type="Rhea" id="RHEA:38568"/>
    </physiologicalReaction>
</comment>
<feature type="transmembrane region" description="Helical" evidence="23">
    <location>
        <begin position="1026"/>
        <end position="1050"/>
    </location>
</feature>
<evidence type="ECO:0000256" key="17">
    <source>
        <dbReference type="ARBA" id="ARBA00034036"/>
    </source>
</evidence>
<dbReference type="NCBIfam" id="TIGR01494">
    <property type="entry name" value="ATPase_P-type"/>
    <property type="match status" value="1"/>
</dbReference>
<dbReference type="Gene3D" id="3.40.1110.10">
    <property type="entry name" value="Calcium-transporting ATPase, cytoplasmic domain N"/>
    <property type="match status" value="1"/>
</dbReference>
<evidence type="ECO:0000256" key="6">
    <source>
        <dbReference type="ARBA" id="ARBA00022475"/>
    </source>
</evidence>
<dbReference type="InterPro" id="IPR059000">
    <property type="entry name" value="ATPase_P-type_domA"/>
</dbReference>
<dbReference type="Pfam" id="PF00122">
    <property type="entry name" value="E1-E2_ATPase"/>
    <property type="match status" value="1"/>
</dbReference>
<evidence type="ECO:0000256" key="19">
    <source>
        <dbReference type="ARBA" id="ARBA00052223"/>
    </source>
</evidence>
<proteinExistence type="inferred from homology"/>
<evidence type="ECO:0000256" key="20">
    <source>
        <dbReference type="PIRSR" id="PIRSR606539-1"/>
    </source>
</evidence>
<feature type="region of interest" description="Disordered" evidence="24">
    <location>
        <begin position="1"/>
        <end position="51"/>
    </location>
</feature>